<dbReference type="AlphaFoldDB" id="X1HRT1"/>
<keyword evidence="2" id="KW-0472">Membrane</keyword>
<evidence type="ECO:0000313" key="5">
    <source>
        <dbReference type="EMBL" id="GAH47968.1"/>
    </source>
</evidence>
<keyword evidence="2" id="KW-0812">Transmembrane</keyword>
<feature type="domain" description="Zinc-ribbon" evidence="4">
    <location>
        <begin position="182"/>
        <end position="202"/>
    </location>
</feature>
<feature type="transmembrane region" description="Helical" evidence="2">
    <location>
        <begin position="135"/>
        <end position="157"/>
    </location>
</feature>
<feature type="domain" description="Yeast cell wall synthesis Kre9/Knh1-like N-terminal" evidence="3">
    <location>
        <begin position="53"/>
        <end position="126"/>
    </location>
</feature>
<dbReference type="EMBL" id="BARU01022899">
    <property type="protein sequence ID" value="GAH47968.1"/>
    <property type="molecule type" value="Genomic_DNA"/>
</dbReference>
<reference evidence="5" key="1">
    <citation type="journal article" date="2014" name="Front. Microbiol.">
        <title>High frequency of phylogenetically diverse reductive dehalogenase-homologous genes in deep subseafloor sedimentary metagenomes.</title>
        <authorList>
            <person name="Kawai M."/>
            <person name="Futagami T."/>
            <person name="Toyoda A."/>
            <person name="Takaki Y."/>
            <person name="Nishi S."/>
            <person name="Hori S."/>
            <person name="Arai W."/>
            <person name="Tsubouchi T."/>
            <person name="Morono Y."/>
            <person name="Uchiyama I."/>
            <person name="Ito T."/>
            <person name="Fujiyama A."/>
            <person name="Inagaki F."/>
            <person name="Takami H."/>
        </authorList>
    </citation>
    <scope>NUCLEOTIDE SEQUENCE</scope>
    <source>
        <strain evidence="5">Expedition CK06-06</strain>
    </source>
</reference>
<dbReference type="Pfam" id="PF10342">
    <property type="entry name" value="Kre9_KNH"/>
    <property type="match status" value="1"/>
</dbReference>
<keyword evidence="1" id="KW-0732">Signal</keyword>
<organism evidence="5">
    <name type="scientific">marine sediment metagenome</name>
    <dbReference type="NCBI Taxonomy" id="412755"/>
    <lineage>
        <taxon>unclassified sequences</taxon>
        <taxon>metagenomes</taxon>
        <taxon>ecological metagenomes</taxon>
    </lineage>
</organism>
<name>X1HRT1_9ZZZZ</name>
<accession>X1HRT1</accession>
<dbReference type="Pfam" id="PF13240">
    <property type="entry name" value="Zn_Ribbon_1"/>
    <property type="match status" value="1"/>
</dbReference>
<comment type="caution">
    <text evidence="5">The sequence shown here is derived from an EMBL/GenBank/DDBJ whole genome shotgun (WGS) entry which is preliminary data.</text>
</comment>
<evidence type="ECO:0000256" key="2">
    <source>
        <dbReference type="SAM" id="Phobius"/>
    </source>
</evidence>
<gene>
    <name evidence="5" type="ORF">S03H2_37235</name>
</gene>
<dbReference type="InterPro" id="IPR018466">
    <property type="entry name" value="Kre9/Knh1-like_N"/>
</dbReference>
<feature type="non-terminal residue" evidence="5">
    <location>
        <position position="1"/>
    </location>
</feature>
<protein>
    <submittedName>
        <fullName evidence="5">Uncharacterized protein</fullName>
    </submittedName>
</protein>
<evidence type="ECO:0000256" key="1">
    <source>
        <dbReference type="ARBA" id="ARBA00022729"/>
    </source>
</evidence>
<sequence length="203" mass="23756">GLNYRIKIFDYFDNSIYDFSDYFEIRLEEAGSIQVNYPYSTTYNVYETESCLCYINWDYTGDIDYVTIELYRGTTFVETIAVWASNTGSYEWKIYYSDGYDGSNYRIKISDYYDSSVYDFSNYFTIESHSFLERILPLVLIIGIPISIFVISIIIVVHHIRKKKREISPVKEELTKSNIKICSQCGSKIKDDEIFCGSCGRKI</sequence>
<dbReference type="InterPro" id="IPR026870">
    <property type="entry name" value="Zinc_ribbon_dom"/>
</dbReference>
<evidence type="ECO:0000259" key="3">
    <source>
        <dbReference type="Pfam" id="PF10342"/>
    </source>
</evidence>
<keyword evidence="2" id="KW-1133">Transmembrane helix</keyword>
<proteinExistence type="predicted"/>
<evidence type="ECO:0000259" key="4">
    <source>
        <dbReference type="Pfam" id="PF13240"/>
    </source>
</evidence>